<protein>
    <recommendedName>
        <fullName evidence="3">Methyltransferase small domain-containing protein</fullName>
    </recommendedName>
</protein>
<dbReference type="CDD" id="cd02440">
    <property type="entry name" value="AdoMet_MTases"/>
    <property type="match status" value="1"/>
</dbReference>
<evidence type="ECO:0000256" key="2">
    <source>
        <dbReference type="ARBA" id="ARBA00022679"/>
    </source>
</evidence>
<keyword evidence="2" id="KW-0808">Transferase</keyword>
<comment type="caution">
    <text evidence="4">The sequence shown here is derived from an EMBL/GenBank/DDBJ whole genome shotgun (WGS) entry which is preliminary data.</text>
</comment>
<evidence type="ECO:0000313" key="4">
    <source>
        <dbReference type="EMBL" id="KKN33526.1"/>
    </source>
</evidence>
<dbReference type="Pfam" id="PF05175">
    <property type="entry name" value="MTS"/>
    <property type="match status" value="1"/>
</dbReference>
<dbReference type="EMBL" id="LAZR01002170">
    <property type="protein sequence ID" value="KKN33526.1"/>
    <property type="molecule type" value="Genomic_DNA"/>
</dbReference>
<name>A0A0F9S931_9ZZZZ</name>
<proteinExistence type="predicted"/>
<dbReference type="PANTHER" id="PTHR47816:SF4">
    <property type="entry name" value="RIBOSOMAL RNA SMALL SUBUNIT METHYLTRANSFERASE C"/>
    <property type="match status" value="1"/>
</dbReference>
<accession>A0A0F9S931</accession>
<dbReference type="InterPro" id="IPR046977">
    <property type="entry name" value="RsmC/RlmG"/>
</dbReference>
<sequence length="210" mass="24473">MDNNKNHYYSRHPEANVKIHTISESLRRHLYIFKTVTGVFSFKKLDLGTKVLIDHMFIPKEPSILLDLGCGYGPIGTVLAYNSPQSTIFFIDINQRAIWCTKENIKINLPKKKVKTKVLTGNYFEPIKNKDLKFDGIYINPPLRKGRKSFLDLLNQIPSFLKPTGYLQFVIKRKMGALFVLNYLNNNFSDNRIEILCKRSGYWVFKCFQK</sequence>
<reference evidence="4" key="1">
    <citation type="journal article" date="2015" name="Nature">
        <title>Complex archaea that bridge the gap between prokaryotes and eukaryotes.</title>
        <authorList>
            <person name="Spang A."/>
            <person name="Saw J.H."/>
            <person name="Jorgensen S.L."/>
            <person name="Zaremba-Niedzwiedzka K."/>
            <person name="Martijn J."/>
            <person name="Lind A.E."/>
            <person name="van Eijk R."/>
            <person name="Schleper C."/>
            <person name="Guy L."/>
            <person name="Ettema T.J."/>
        </authorList>
    </citation>
    <scope>NUCLEOTIDE SEQUENCE</scope>
</reference>
<evidence type="ECO:0000259" key="3">
    <source>
        <dbReference type="Pfam" id="PF05175"/>
    </source>
</evidence>
<dbReference type="AlphaFoldDB" id="A0A0F9S931"/>
<dbReference type="Gene3D" id="3.40.50.150">
    <property type="entry name" value="Vaccinia Virus protein VP39"/>
    <property type="match status" value="1"/>
</dbReference>
<organism evidence="4">
    <name type="scientific">marine sediment metagenome</name>
    <dbReference type="NCBI Taxonomy" id="412755"/>
    <lineage>
        <taxon>unclassified sequences</taxon>
        <taxon>metagenomes</taxon>
        <taxon>ecological metagenomes</taxon>
    </lineage>
</organism>
<feature type="domain" description="Methyltransferase small" evidence="3">
    <location>
        <begin position="32"/>
        <end position="206"/>
    </location>
</feature>
<dbReference type="GO" id="GO:0008757">
    <property type="term" value="F:S-adenosylmethionine-dependent methyltransferase activity"/>
    <property type="evidence" value="ECO:0007669"/>
    <property type="project" value="InterPro"/>
</dbReference>
<dbReference type="InterPro" id="IPR007848">
    <property type="entry name" value="Small_mtfrase_dom"/>
</dbReference>
<dbReference type="InterPro" id="IPR029063">
    <property type="entry name" value="SAM-dependent_MTases_sf"/>
</dbReference>
<dbReference type="GO" id="GO:0032259">
    <property type="term" value="P:methylation"/>
    <property type="evidence" value="ECO:0007669"/>
    <property type="project" value="UniProtKB-KW"/>
</dbReference>
<evidence type="ECO:0000256" key="1">
    <source>
        <dbReference type="ARBA" id="ARBA00022603"/>
    </source>
</evidence>
<keyword evidence="1" id="KW-0489">Methyltransferase</keyword>
<gene>
    <name evidence="4" type="ORF">LCGC14_0802830</name>
</gene>
<dbReference type="PANTHER" id="PTHR47816">
    <property type="entry name" value="RIBOSOMAL RNA SMALL SUBUNIT METHYLTRANSFERASE C"/>
    <property type="match status" value="1"/>
</dbReference>
<dbReference type="SUPFAM" id="SSF53335">
    <property type="entry name" value="S-adenosyl-L-methionine-dependent methyltransferases"/>
    <property type="match status" value="1"/>
</dbReference>